<sequence length="158" mass="16599">MPASGFLRPVLLVSAVLVLVEAGIGMVVNLYVSLPASHPGTQVQQWFPIPSRAAAGLGWAIGGQGQRFLAVHIALGLALIPISVAVLAYTVWRRRWATAFWALLGAVFVIASAMFGGSFLDAGGHPLHSLLMALLSLAAALCYTLGVYVLPSPRRAVL</sequence>
<evidence type="ECO:0008006" key="4">
    <source>
        <dbReference type="Google" id="ProtNLM"/>
    </source>
</evidence>
<comment type="caution">
    <text evidence="2">The sequence shown here is derived from an EMBL/GenBank/DDBJ whole genome shotgun (WGS) entry which is preliminary data.</text>
</comment>
<accession>A0ABT1Q2D3</accession>
<keyword evidence="1" id="KW-1133">Transmembrane helix</keyword>
<feature type="transmembrane region" description="Helical" evidence="1">
    <location>
        <begin position="99"/>
        <end position="120"/>
    </location>
</feature>
<protein>
    <recommendedName>
        <fullName evidence="4">Integral membrane protein</fullName>
    </recommendedName>
</protein>
<organism evidence="2 3">
    <name type="scientific">Streptomyces humicola</name>
    <dbReference type="NCBI Taxonomy" id="2953240"/>
    <lineage>
        <taxon>Bacteria</taxon>
        <taxon>Bacillati</taxon>
        <taxon>Actinomycetota</taxon>
        <taxon>Actinomycetes</taxon>
        <taxon>Kitasatosporales</taxon>
        <taxon>Streptomycetaceae</taxon>
        <taxon>Streptomyces</taxon>
    </lineage>
</organism>
<gene>
    <name evidence="2" type="ORF">NGB36_23755</name>
</gene>
<evidence type="ECO:0000313" key="3">
    <source>
        <dbReference type="Proteomes" id="UP001057702"/>
    </source>
</evidence>
<name>A0ABT1Q2D3_9ACTN</name>
<dbReference type="EMBL" id="JANFNG010000022">
    <property type="protein sequence ID" value="MCQ4083528.1"/>
    <property type="molecule type" value="Genomic_DNA"/>
</dbReference>
<feature type="transmembrane region" description="Helical" evidence="1">
    <location>
        <begin position="12"/>
        <end position="32"/>
    </location>
</feature>
<evidence type="ECO:0000256" key="1">
    <source>
        <dbReference type="SAM" id="Phobius"/>
    </source>
</evidence>
<reference evidence="2" key="1">
    <citation type="submission" date="2022-06" db="EMBL/GenBank/DDBJ databases">
        <title>Draft genome sequence of Streptomyces sp. RB6PN25 isolated from peat swamp forest in Thailand.</title>
        <authorList>
            <person name="Duangmal K."/>
            <person name="Klaysubun C."/>
        </authorList>
    </citation>
    <scope>NUCLEOTIDE SEQUENCE</scope>
    <source>
        <strain evidence="2">RB6PN25</strain>
    </source>
</reference>
<keyword evidence="3" id="KW-1185">Reference proteome</keyword>
<dbReference type="RefSeq" id="WP_255922489.1">
    <property type="nucleotide sequence ID" value="NZ_JANFNG010000022.1"/>
</dbReference>
<feature type="transmembrane region" description="Helical" evidence="1">
    <location>
        <begin position="69"/>
        <end position="92"/>
    </location>
</feature>
<evidence type="ECO:0000313" key="2">
    <source>
        <dbReference type="EMBL" id="MCQ4083528.1"/>
    </source>
</evidence>
<keyword evidence="1" id="KW-0472">Membrane</keyword>
<keyword evidence="1" id="KW-0812">Transmembrane</keyword>
<proteinExistence type="predicted"/>
<feature type="transmembrane region" description="Helical" evidence="1">
    <location>
        <begin position="126"/>
        <end position="150"/>
    </location>
</feature>
<dbReference type="Proteomes" id="UP001057702">
    <property type="component" value="Unassembled WGS sequence"/>
</dbReference>